<dbReference type="PANTHER" id="PTHR43289">
    <property type="entry name" value="MITOGEN-ACTIVATED PROTEIN KINASE KINASE KINASE 20-RELATED"/>
    <property type="match status" value="1"/>
</dbReference>
<dbReference type="PANTHER" id="PTHR43289:SF6">
    <property type="entry name" value="SERINE_THREONINE-PROTEIN KINASE NEKL-3"/>
    <property type="match status" value="1"/>
</dbReference>
<evidence type="ECO:0000313" key="10">
    <source>
        <dbReference type="Proteomes" id="UP000176204"/>
    </source>
</evidence>
<dbReference type="AlphaFoldDB" id="A0A1H6L3K2"/>
<dbReference type="GO" id="GO:0004674">
    <property type="term" value="F:protein serine/threonine kinase activity"/>
    <property type="evidence" value="ECO:0007669"/>
    <property type="project" value="UniProtKB-KW"/>
</dbReference>
<evidence type="ECO:0000256" key="7">
    <source>
        <dbReference type="SAM" id="Phobius"/>
    </source>
</evidence>
<reference evidence="10" key="1">
    <citation type="submission" date="2016-09" db="EMBL/GenBank/DDBJ databases">
        <authorList>
            <person name="Koehorst J."/>
        </authorList>
    </citation>
    <scope>NUCLEOTIDE SEQUENCE [LARGE SCALE GENOMIC DNA]</scope>
</reference>
<dbReference type="KEGG" id="agl:PYTT_1041"/>
<dbReference type="PROSITE" id="PS00108">
    <property type="entry name" value="PROTEIN_KINASE_ST"/>
    <property type="match status" value="1"/>
</dbReference>
<feature type="domain" description="Protein kinase" evidence="8">
    <location>
        <begin position="51"/>
        <end position="321"/>
    </location>
</feature>
<dbReference type="InterPro" id="IPR011009">
    <property type="entry name" value="Kinase-like_dom_sf"/>
</dbReference>
<keyword evidence="7" id="KW-0812">Transmembrane</keyword>
<keyword evidence="9" id="KW-0723">Serine/threonine-protein kinase</keyword>
<feature type="transmembrane region" description="Helical" evidence="7">
    <location>
        <begin position="326"/>
        <end position="346"/>
    </location>
</feature>
<dbReference type="EMBL" id="LT629973">
    <property type="protein sequence ID" value="SEH82738.1"/>
    <property type="molecule type" value="Genomic_DNA"/>
</dbReference>
<feature type="transmembrane region" description="Helical" evidence="7">
    <location>
        <begin position="352"/>
        <end position="371"/>
    </location>
</feature>
<evidence type="ECO:0000256" key="2">
    <source>
        <dbReference type="ARBA" id="ARBA00022741"/>
    </source>
</evidence>
<proteinExistence type="predicted"/>
<organism evidence="9 10">
    <name type="scientific">Akkermansia glycaniphila</name>
    <dbReference type="NCBI Taxonomy" id="1679444"/>
    <lineage>
        <taxon>Bacteria</taxon>
        <taxon>Pseudomonadati</taxon>
        <taxon>Verrucomicrobiota</taxon>
        <taxon>Verrucomicrobiia</taxon>
        <taxon>Verrucomicrobiales</taxon>
        <taxon>Akkermansiaceae</taxon>
        <taxon>Akkermansia</taxon>
    </lineage>
</organism>
<keyword evidence="2 5" id="KW-0547">Nucleotide-binding</keyword>
<dbReference type="PROSITE" id="PS00107">
    <property type="entry name" value="PROTEIN_KINASE_ATP"/>
    <property type="match status" value="1"/>
</dbReference>
<dbReference type="RefSeq" id="WP_083076483.1">
    <property type="nucleotide sequence ID" value="NZ_LIGX01000011.1"/>
</dbReference>
<keyword evidence="7" id="KW-1133">Transmembrane helix</keyword>
<evidence type="ECO:0000256" key="6">
    <source>
        <dbReference type="SAM" id="MobiDB-lite"/>
    </source>
</evidence>
<evidence type="ECO:0000256" key="4">
    <source>
        <dbReference type="ARBA" id="ARBA00022840"/>
    </source>
</evidence>
<dbReference type="SMART" id="SM00220">
    <property type="entry name" value="S_TKc"/>
    <property type="match status" value="1"/>
</dbReference>
<accession>A0A1H6L3K2</accession>
<dbReference type="OrthoDB" id="6111975at2"/>
<dbReference type="InterPro" id="IPR000719">
    <property type="entry name" value="Prot_kinase_dom"/>
</dbReference>
<keyword evidence="7" id="KW-0472">Membrane</keyword>
<evidence type="ECO:0000259" key="8">
    <source>
        <dbReference type="PROSITE" id="PS50011"/>
    </source>
</evidence>
<evidence type="ECO:0000256" key="1">
    <source>
        <dbReference type="ARBA" id="ARBA00022679"/>
    </source>
</evidence>
<dbReference type="PROSITE" id="PS50011">
    <property type="entry name" value="PROTEIN_KINASE_DOM"/>
    <property type="match status" value="1"/>
</dbReference>
<dbReference type="Gene3D" id="3.30.200.20">
    <property type="entry name" value="Phosphorylase Kinase, domain 1"/>
    <property type="match status" value="1"/>
</dbReference>
<name>A0A1H6L3K2_9BACT</name>
<dbReference type="STRING" id="1679444.PYTT_1041"/>
<keyword evidence="3 9" id="KW-0418">Kinase</keyword>
<dbReference type="Proteomes" id="UP000176204">
    <property type="component" value="Chromosome I"/>
</dbReference>
<dbReference type="InterPro" id="IPR017441">
    <property type="entry name" value="Protein_kinase_ATP_BS"/>
</dbReference>
<keyword evidence="1" id="KW-0808">Transferase</keyword>
<protein>
    <submittedName>
        <fullName evidence="9">Serine/threonine protein kinases active-site signature</fullName>
    </submittedName>
</protein>
<evidence type="ECO:0000313" key="9">
    <source>
        <dbReference type="EMBL" id="SEH82738.1"/>
    </source>
</evidence>
<feature type="binding site" evidence="5">
    <location>
        <position position="80"/>
    </location>
    <ligand>
        <name>ATP</name>
        <dbReference type="ChEBI" id="CHEBI:30616"/>
    </ligand>
</feature>
<dbReference type="Gene3D" id="1.10.510.10">
    <property type="entry name" value="Transferase(Phosphotransferase) domain 1"/>
    <property type="match status" value="1"/>
</dbReference>
<evidence type="ECO:0000256" key="5">
    <source>
        <dbReference type="PROSITE-ProRule" id="PRU10141"/>
    </source>
</evidence>
<keyword evidence="10" id="KW-1185">Reference proteome</keyword>
<dbReference type="SUPFAM" id="SSF56112">
    <property type="entry name" value="Protein kinase-like (PK-like)"/>
    <property type="match status" value="1"/>
</dbReference>
<dbReference type="CDD" id="cd14014">
    <property type="entry name" value="STKc_PknB_like"/>
    <property type="match status" value="1"/>
</dbReference>
<dbReference type="Pfam" id="PF00069">
    <property type="entry name" value="Pkinase"/>
    <property type="match status" value="1"/>
</dbReference>
<sequence>MHHSPDHNLPQGMNPADLLRQGMRPDTIGDNAQPPFHAPSLEELAPLFPELDFIKLIGEGGMGAVYKARQCALDRLIALKILPEEIGGDAAFSEQFTREAKALATLNHPNIVAIHEFGKKDDLYYIVMEYVDGTNLRTIMERGLINPKEALAIVPQICDALQYAHDRGIVHRDIKPENILLNRAGTVKVADFGLVKLVPAQRTSATGGIAQQENSNASVLTRDGKVMGTPAYMAPEQLETPSDVDHRADIYALGVVFYQMLTGELPGTRLSTPFRKNAIDAPLNDIVRKALESDPGKRYQQAGIMKTSLETLSATPPHPTYLNWRLTAGGLIGIAAGASLGIYASPAFIHKGTFATLIAAGAILLAASFLIHRAMKKSHENT</sequence>
<evidence type="ECO:0000256" key="3">
    <source>
        <dbReference type="ARBA" id="ARBA00022777"/>
    </source>
</evidence>
<keyword evidence="4 5" id="KW-0067">ATP-binding</keyword>
<feature type="region of interest" description="Disordered" evidence="6">
    <location>
        <begin position="1"/>
        <end position="36"/>
    </location>
</feature>
<gene>
    <name evidence="9" type="ORF">PYTT_1041</name>
</gene>
<dbReference type="InterPro" id="IPR008271">
    <property type="entry name" value="Ser/Thr_kinase_AS"/>
</dbReference>
<dbReference type="GO" id="GO:0005524">
    <property type="term" value="F:ATP binding"/>
    <property type="evidence" value="ECO:0007669"/>
    <property type="project" value="UniProtKB-UniRule"/>
</dbReference>